<organism evidence="2 3">
    <name type="scientific">Brachionus plicatilis</name>
    <name type="common">Marine rotifer</name>
    <name type="synonym">Brachionus muelleri</name>
    <dbReference type="NCBI Taxonomy" id="10195"/>
    <lineage>
        <taxon>Eukaryota</taxon>
        <taxon>Metazoa</taxon>
        <taxon>Spiralia</taxon>
        <taxon>Gnathifera</taxon>
        <taxon>Rotifera</taxon>
        <taxon>Eurotatoria</taxon>
        <taxon>Monogononta</taxon>
        <taxon>Pseudotrocha</taxon>
        <taxon>Ploima</taxon>
        <taxon>Brachionidae</taxon>
        <taxon>Brachionus</taxon>
    </lineage>
</organism>
<evidence type="ECO:0000313" key="3">
    <source>
        <dbReference type="Proteomes" id="UP000276133"/>
    </source>
</evidence>
<accession>A0A3M7P9I5</accession>
<keyword evidence="3" id="KW-1185">Reference proteome</keyword>
<dbReference type="Proteomes" id="UP000276133">
    <property type="component" value="Unassembled WGS sequence"/>
</dbReference>
<sequence length="135" mass="15119">MSSSIRSGSSSFSMATLSLQNTIFVKTNFKLILDDLLGLLTNSSDSHIIFGCATFNELSLKCFLCLTVLKIYEKICVFLLTGSSFCRSQCIFVLKIFSLWVTVFCLWGLVNISLLSLLIEEKEKLIYEKKGCSKS</sequence>
<keyword evidence="1" id="KW-0472">Membrane</keyword>
<keyword evidence="1" id="KW-1133">Transmembrane helix</keyword>
<evidence type="ECO:0000313" key="2">
    <source>
        <dbReference type="EMBL" id="RMZ95718.1"/>
    </source>
</evidence>
<feature type="transmembrane region" description="Helical" evidence="1">
    <location>
        <begin position="97"/>
        <end position="119"/>
    </location>
</feature>
<comment type="caution">
    <text evidence="2">The sequence shown here is derived from an EMBL/GenBank/DDBJ whole genome shotgun (WGS) entry which is preliminary data.</text>
</comment>
<protein>
    <submittedName>
        <fullName evidence="2">Uncharacterized protein</fullName>
    </submittedName>
</protein>
<gene>
    <name evidence="2" type="ORF">BpHYR1_050761</name>
</gene>
<name>A0A3M7P9I5_BRAPC</name>
<reference evidence="2 3" key="1">
    <citation type="journal article" date="2018" name="Sci. Rep.">
        <title>Genomic signatures of local adaptation to the degree of environmental predictability in rotifers.</title>
        <authorList>
            <person name="Franch-Gras L."/>
            <person name="Hahn C."/>
            <person name="Garcia-Roger E.M."/>
            <person name="Carmona M.J."/>
            <person name="Serra M."/>
            <person name="Gomez A."/>
        </authorList>
    </citation>
    <scope>NUCLEOTIDE SEQUENCE [LARGE SCALE GENOMIC DNA]</scope>
    <source>
        <strain evidence="2">HYR1</strain>
    </source>
</reference>
<keyword evidence="1" id="KW-0812">Transmembrane</keyword>
<evidence type="ECO:0000256" key="1">
    <source>
        <dbReference type="SAM" id="Phobius"/>
    </source>
</evidence>
<dbReference type="EMBL" id="REGN01012348">
    <property type="protein sequence ID" value="RMZ95718.1"/>
    <property type="molecule type" value="Genomic_DNA"/>
</dbReference>
<dbReference type="AlphaFoldDB" id="A0A3M7P9I5"/>
<proteinExistence type="predicted"/>